<sequence length="113" mass="12136">MGVQLAIDDFGTGYSSLSYLKRFPIDTLKIDGSFVRDIATDADDATIVSAVIGMGRNLKQRVIAEGVETREQLAFLRSRQCDEGQGFLFSHPLSAADFAGLLACGDVAAMCAR</sequence>
<dbReference type="EC" id="3.1.4.52" evidence="2"/>
<dbReference type="PANTHER" id="PTHR33121">
    <property type="entry name" value="CYCLIC DI-GMP PHOSPHODIESTERASE PDEF"/>
    <property type="match status" value="1"/>
</dbReference>
<dbReference type="InterPro" id="IPR001633">
    <property type="entry name" value="EAL_dom"/>
</dbReference>
<evidence type="ECO:0000313" key="2">
    <source>
        <dbReference type="EMBL" id="KFB73267.1"/>
    </source>
</evidence>
<dbReference type="InterPro" id="IPR035919">
    <property type="entry name" value="EAL_sf"/>
</dbReference>
<dbReference type="Proteomes" id="UP000020077">
    <property type="component" value="Unassembled WGS sequence"/>
</dbReference>
<accession>A0A080LWU2</accession>
<evidence type="ECO:0000313" key="3">
    <source>
        <dbReference type="Proteomes" id="UP000020077"/>
    </source>
</evidence>
<dbReference type="CDD" id="cd01948">
    <property type="entry name" value="EAL"/>
    <property type="match status" value="1"/>
</dbReference>
<dbReference type="SMART" id="SM00052">
    <property type="entry name" value="EAL"/>
    <property type="match status" value="1"/>
</dbReference>
<comment type="caution">
    <text evidence="2">The sequence shown here is derived from an EMBL/GenBank/DDBJ whole genome shotgun (WGS) entry which is preliminary data.</text>
</comment>
<dbReference type="InterPro" id="IPR050706">
    <property type="entry name" value="Cyclic-di-GMP_PDE-like"/>
</dbReference>
<feature type="domain" description="EAL" evidence="1">
    <location>
        <begin position="1"/>
        <end position="106"/>
    </location>
</feature>
<dbReference type="Gene3D" id="3.20.20.450">
    <property type="entry name" value="EAL domain"/>
    <property type="match status" value="1"/>
</dbReference>
<evidence type="ECO:0000259" key="1">
    <source>
        <dbReference type="PROSITE" id="PS50883"/>
    </source>
</evidence>
<protein>
    <submittedName>
        <fullName evidence="2">Cyclic di-GMP phosphodiesterase Gmr</fullName>
        <ecNumber evidence="2">3.1.4.52</ecNumber>
    </submittedName>
</protein>
<dbReference type="AlphaFoldDB" id="A0A080LWU2"/>
<dbReference type="EMBL" id="JDVG02000256">
    <property type="protein sequence ID" value="KFB73267.1"/>
    <property type="molecule type" value="Genomic_DNA"/>
</dbReference>
<dbReference type="SUPFAM" id="SSF141868">
    <property type="entry name" value="EAL domain-like"/>
    <property type="match status" value="1"/>
</dbReference>
<dbReference type="PROSITE" id="PS50883">
    <property type="entry name" value="EAL"/>
    <property type="match status" value="1"/>
</dbReference>
<proteinExistence type="predicted"/>
<name>A0A080LWU2_9PROT</name>
<gene>
    <name evidence="2" type="primary">gmr_9</name>
    <name evidence="2" type="ORF">AW09_001484</name>
</gene>
<keyword evidence="2" id="KW-0378">Hydrolase</keyword>
<organism evidence="2 3">
    <name type="scientific">Candidatus Accumulibacter phosphatis</name>
    <dbReference type="NCBI Taxonomy" id="327160"/>
    <lineage>
        <taxon>Bacteria</taxon>
        <taxon>Pseudomonadati</taxon>
        <taxon>Pseudomonadota</taxon>
        <taxon>Betaproteobacteria</taxon>
        <taxon>Candidatus Accumulibacter</taxon>
    </lineage>
</organism>
<dbReference type="Pfam" id="PF00563">
    <property type="entry name" value="EAL"/>
    <property type="match status" value="1"/>
</dbReference>
<dbReference type="GO" id="GO:0071111">
    <property type="term" value="F:cyclic-guanylate-specific phosphodiesterase activity"/>
    <property type="evidence" value="ECO:0007669"/>
    <property type="project" value="UniProtKB-EC"/>
</dbReference>
<dbReference type="PANTHER" id="PTHR33121:SF70">
    <property type="entry name" value="SIGNALING PROTEIN YKOW"/>
    <property type="match status" value="1"/>
</dbReference>
<reference evidence="2 3" key="1">
    <citation type="submission" date="2014-02" db="EMBL/GenBank/DDBJ databases">
        <title>Expanding our view of genomic diversity in Candidatus Accumulibacter clades.</title>
        <authorList>
            <person name="Skennerton C.T."/>
            <person name="Barr J.J."/>
            <person name="Slater F.R."/>
            <person name="Bond P.L."/>
            <person name="Tyson G.W."/>
        </authorList>
    </citation>
    <scope>NUCLEOTIDE SEQUENCE [LARGE SCALE GENOMIC DNA]</scope>
    <source>
        <strain evidence="3">BA-91</strain>
    </source>
</reference>